<dbReference type="OrthoDB" id="358279at2"/>
<dbReference type="Pfam" id="PF00512">
    <property type="entry name" value="HisKA"/>
    <property type="match status" value="1"/>
</dbReference>
<evidence type="ECO:0000256" key="3">
    <source>
        <dbReference type="ARBA" id="ARBA00022553"/>
    </source>
</evidence>
<name>F4KQJ7_HALH1</name>
<sequence>MGSTKIHCDRNGLIWIGTNGYGVRKYNLVNQFFQHFLPGISTRQLCPDRNGRLWIWDNFSNIKLLDEQKNQIAQPFIADNSLFHHDLLHAQDGSFWFLGEKRTAPSEGGALIRKNEKTGATQQFRTPILIGMFSQLMEDHNGDIWIYGRESQLTRLDLSSNKFSSYDFSQYTGAKEIGHALMEDANGHYWIGTPHGLLRGILNKADKMDFTLFKNDPANREGLNNNFILSMHDDPRSPKRFLWIGTKGGGLNLLDKKTGNCQHFTMENGLPDDVVYGILPDSRGHLWLSTNSGLCKFTPSNKHFENYSVADGLQDNEFNTLSFAKGFDGRLFFGGVNGITAFVPEKIAPNQQPPKVFITRLKVNNKQIAAGEGILSKSIEYTQSLTLKYTQNHITLDFAAMDFASAAKNQFRYRLKGADKNWIESTTAHTANYSNLLPGKYLFEVSSGGAHGVWPAEPAAQLNIYIRPPWWRTTFAYVFYGLVLLVGLWQLNRWQKQRIQLQQQRLFEQKEIGRIRELEQLKTDFFANITHELRTPITLIIEPLRQILSNPKAENWLSKVQIAERSGSKLLYLVTQLLDLAKIEGGAMHPELQWGSIDDTLQAVADSFVDQAQRKGITFYSGPVQQALGMGCFDADKLEKIAANLLSNALKFTPEGGTVSLNWSQELDGHKQLLVMEVRDTGPGIAPESIAHIFDRFYTIHSATGDGQAGTGIGLALCKELAEIMQGQITVESEPGQGALFRLKILLQLVSTHNQLPLPEPPVAAEQTLPIFDLETNTNAQTSVLVVEDNAELRAFLTQTLAKKYLVSSAENGEIAFAMAQEQIPDVVVTDLMMPRVDGMELLQLLKGNLPTSHIPVLMLTARTALETRLESIKFGADAYLQKPFNTLELMAWVDNLLENRRQLQQRIIKEKKQKIALLADHSTEAVATLSALDQDFLARLQQALTLELENEDLNVEDLARLMFISRSQLHRKLNALTGLSSTEFIRNFRLDQAMLLLKSKSGKISDIASQVGFRNVKYFSTAFKEYFGVSPSEV</sequence>
<dbReference type="InterPro" id="IPR003661">
    <property type="entry name" value="HisK_dim/P_dom"/>
</dbReference>
<dbReference type="Gene3D" id="2.60.40.10">
    <property type="entry name" value="Immunoglobulins"/>
    <property type="match status" value="1"/>
</dbReference>
<dbReference type="FunFam" id="3.30.565.10:FF:000006">
    <property type="entry name" value="Sensor histidine kinase WalK"/>
    <property type="match status" value="1"/>
</dbReference>
<evidence type="ECO:0000259" key="10">
    <source>
        <dbReference type="PROSITE" id="PS01124"/>
    </source>
</evidence>
<dbReference type="SMART" id="SM00387">
    <property type="entry name" value="HATPase_c"/>
    <property type="match status" value="1"/>
</dbReference>
<dbReference type="CDD" id="cd00156">
    <property type="entry name" value="REC"/>
    <property type="match status" value="1"/>
</dbReference>
<dbReference type="Pfam" id="PF02518">
    <property type="entry name" value="HATPase_c"/>
    <property type="match status" value="1"/>
</dbReference>
<dbReference type="GO" id="GO:0043565">
    <property type="term" value="F:sequence-specific DNA binding"/>
    <property type="evidence" value="ECO:0007669"/>
    <property type="project" value="InterPro"/>
</dbReference>
<keyword evidence="3 9" id="KW-0597">Phosphoprotein</keyword>
<keyword evidence="14" id="KW-1185">Reference proteome</keyword>
<dbReference type="Proteomes" id="UP000008461">
    <property type="component" value="Chromosome"/>
</dbReference>
<dbReference type="RefSeq" id="WP_013764539.1">
    <property type="nucleotide sequence ID" value="NC_015510.1"/>
</dbReference>
<protein>
    <recommendedName>
        <fullName evidence="2">histidine kinase</fullName>
        <ecNumber evidence="2">2.7.13.3</ecNumber>
    </recommendedName>
</protein>
<dbReference type="eggNOG" id="COG2207">
    <property type="taxonomic scope" value="Bacteria"/>
</dbReference>
<dbReference type="FunFam" id="2.60.40.10:FF:000791">
    <property type="entry name" value="Two-component system sensor histidine kinase/response regulator"/>
    <property type="match status" value="1"/>
</dbReference>
<dbReference type="SMART" id="SM00342">
    <property type="entry name" value="HTH_ARAC"/>
    <property type="match status" value="1"/>
</dbReference>
<dbReference type="HOGENOM" id="CLU_000445_28_1_10"/>
<evidence type="ECO:0000313" key="14">
    <source>
        <dbReference type="Proteomes" id="UP000008461"/>
    </source>
</evidence>
<dbReference type="InterPro" id="IPR015943">
    <property type="entry name" value="WD40/YVTN_repeat-like_dom_sf"/>
</dbReference>
<dbReference type="Gene3D" id="2.130.10.10">
    <property type="entry name" value="YVTN repeat-like/Quinoprotein amine dehydrogenase"/>
    <property type="match status" value="2"/>
</dbReference>
<dbReference type="Gene3D" id="1.10.287.130">
    <property type="match status" value="1"/>
</dbReference>
<dbReference type="GO" id="GO:0000155">
    <property type="term" value="F:phosphorelay sensor kinase activity"/>
    <property type="evidence" value="ECO:0007669"/>
    <property type="project" value="InterPro"/>
</dbReference>
<keyword evidence="5 13" id="KW-0418">Kinase</keyword>
<dbReference type="EC" id="2.7.13.3" evidence="2"/>
<dbReference type="PANTHER" id="PTHR43547:SF2">
    <property type="entry name" value="HYBRID SIGNAL TRANSDUCTION HISTIDINE KINASE C"/>
    <property type="match status" value="1"/>
</dbReference>
<evidence type="ECO:0000259" key="11">
    <source>
        <dbReference type="PROSITE" id="PS50109"/>
    </source>
</evidence>
<dbReference type="PANTHER" id="PTHR43547">
    <property type="entry name" value="TWO-COMPONENT HISTIDINE KINASE"/>
    <property type="match status" value="1"/>
</dbReference>
<dbReference type="SUPFAM" id="SSF55874">
    <property type="entry name" value="ATPase domain of HSP90 chaperone/DNA topoisomerase II/histidine kinase"/>
    <property type="match status" value="1"/>
</dbReference>
<evidence type="ECO:0000259" key="12">
    <source>
        <dbReference type="PROSITE" id="PS50110"/>
    </source>
</evidence>
<dbReference type="InterPro" id="IPR011110">
    <property type="entry name" value="Reg_prop"/>
</dbReference>
<keyword evidence="8" id="KW-0804">Transcription</keyword>
<dbReference type="Pfam" id="PF07495">
    <property type="entry name" value="Y_Y_Y"/>
    <property type="match status" value="1"/>
</dbReference>
<dbReference type="Gene3D" id="3.40.50.2300">
    <property type="match status" value="1"/>
</dbReference>
<keyword evidence="4" id="KW-0808">Transferase</keyword>
<dbReference type="InterPro" id="IPR013783">
    <property type="entry name" value="Ig-like_fold"/>
</dbReference>
<keyword evidence="7" id="KW-0238">DNA-binding</keyword>
<reference evidence="13 14" key="1">
    <citation type="journal article" date="2011" name="Stand. Genomic Sci.">
        <title>Complete genome sequence of Haliscomenobacter hydrossis type strain (O).</title>
        <authorList>
            <consortium name="US DOE Joint Genome Institute (JGI-PGF)"/>
            <person name="Daligault H."/>
            <person name="Lapidus A."/>
            <person name="Zeytun A."/>
            <person name="Nolan M."/>
            <person name="Lucas S."/>
            <person name="Del Rio T.G."/>
            <person name="Tice H."/>
            <person name="Cheng J.F."/>
            <person name="Tapia R."/>
            <person name="Han C."/>
            <person name="Goodwin L."/>
            <person name="Pitluck S."/>
            <person name="Liolios K."/>
            <person name="Pagani I."/>
            <person name="Ivanova N."/>
            <person name="Huntemann M."/>
            <person name="Mavromatis K."/>
            <person name="Mikhailova N."/>
            <person name="Pati A."/>
            <person name="Chen A."/>
            <person name="Palaniappan K."/>
            <person name="Land M."/>
            <person name="Hauser L."/>
            <person name="Brambilla E.M."/>
            <person name="Rohde M."/>
            <person name="Verbarg S."/>
            <person name="Goker M."/>
            <person name="Bristow J."/>
            <person name="Eisen J.A."/>
            <person name="Markowitz V."/>
            <person name="Hugenholtz P."/>
            <person name="Kyrpides N.C."/>
            <person name="Klenk H.P."/>
            <person name="Woyke T."/>
        </authorList>
    </citation>
    <scope>NUCLEOTIDE SEQUENCE [LARGE SCALE GENOMIC DNA]</scope>
    <source>
        <strain evidence="14">ATCC 27775 / DSM 1100 / LMG 10767 / O</strain>
    </source>
</reference>
<dbReference type="PRINTS" id="PR00344">
    <property type="entry name" value="BCTRLSENSOR"/>
</dbReference>
<feature type="domain" description="Response regulatory" evidence="12">
    <location>
        <begin position="783"/>
        <end position="898"/>
    </location>
</feature>
<dbReference type="eggNOG" id="COG0745">
    <property type="taxonomic scope" value="Bacteria"/>
</dbReference>
<evidence type="ECO:0000256" key="4">
    <source>
        <dbReference type="ARBA" id="ARBA00022679"/>
    </source>
</evidence>
<dbReference type="SMART" id="SM00388">
    <property type="entry name" value="HisKA"/>
    <property type="match status" value="1"/>
</dbReference>
<dbReference type="InterPro" id="IPR011006">
    <property type="entry name" value="CheY-like_superfamily"/>
</dbReference>
<evidence type="ECO:0000256" key="6">
    <source>
        <dbReference type="ARBA" id="ARBA00023015"/>
    </source>
</evidence>
<evidence type="ECO:0000256" key="2">
    <source>
        <dbReference type="ARBA" id="ARBA00012438"/>
    </source>
</evidence>
<dbReference type="PROSITE" id="PS50110">
    <property type="entry name" value="RESPONSE_REGULATORY"/>
    <property type="match status" value="1"/>
</dbReference>
<keyword evidence="6" id="KW-0805">Transcription regulation</keyword>
<dbReference type="GO" id="GO:0003700">
    <property type="term" value="F:DNA-binding transcription factor activity"/>
    <property type="evidence" value="ECO:0007669"/>
    <property type="project" value="InterPro"/>
</dbReference>
<dbReference type="Pfam" id="PF12833">
    <property type="entry name" value="HTH_18"/>
    <property type="match status" value="1"/>
</dbReference>
<dbReference type="InterPro" id="IPR018060">
    <property type="entry name" value="HTH_AraC"/>
</dbReference>
<dbReference type="CDD" id="cd00082">
    <property type="entry name" value="HisKA"/>
    <property type="match status" value="1"/>
</dbReference>
<dbReference type="Gene3D" id="1.10.10.60">
    <property type="entry name" value="Homeodomain-like"/>
    <property type="match status" value="1"/>
</dbReference>
<proteinExistence type="predicted"/>
<dbReference type="KEGG" id="hhy:Halhy_2101"/>
<gene>
    <name evidence="13" type="ordered locus">Halhy_2101</name>
</gene>
<feature type="domain" description="HTH araC/xylS-type" evidence="10">
    <location>
        <begin position="939"/>
        <end position="1035"/>
    </location>
</feature>
<dbReference type="Pfam" id="PF07494">
    <property type="entry name" value="Reg_prop"/>
    <property type="match status" value="1"/>
</dbReference>
<evidence type="ECO:0000256" key="1">
    <source>
        <dbReference type="ARBA" id="ARBA00000085"/>
    </source>
</evidence>
<dbReference type="InterPro" id="IPR036890">
    <property type="entry name" value="HATPase_C_sf"/>
</dbReference>
<evidence type="ECO:0000256" key="5">
    <source>
        <dbReference type="ARBA" id="ARBA00022777"/>
    </source>
</evidence>
<dbReference type="InterPro" id="IPR011123">
    <property type="entry name" value="Y_Y_Y"/>
</dbReference>
<dbReference type="PROSITE" id="PS01124">
    <property type="entry name" value="HTH_ARAC_FAMILY_2"/>
    <property type="match status" value="1"/>
</dbReference>
<evidence type="ECO:0000256" key="8">
    <source>
        <dbReference type="ARBA" id="ARBA00023163"/>
    </source>
</evidence>
<dbReference type="InterPro" id="IPR005467">
    <property type="entry name" value="His_kinase_dom"/>
</dbReference>
<dbReference type="eggNOG" id="COG3292">
    <property type="taxonomic scope" value="Bacteria"/>
</dbReference>
<dbReference type="InterPro" id="IPR004358">
    <property type="entry name" value="Sig_transdc_His_kin-like_C"/>
</dbReference>
<dbReference type="PROSITE" id="PS00041">
    <property type="entry name" value="HTH_ARAC_FAMILY_1"/>
    <property type="match status" value="1"/>
</dbReference>
<dbReference type="InterPro" id="IPR009057">
    <property type="entry name" value="Homeodomain-like_sf"/>
</dbReference>
<dbReference type="InterPro" id="IPR036097">
    <property type="entry name" value="HisK_dim/P_sf"/>
</dbReference>
<comment type="catalytic activity">
    <reaction evidence="1">
        <text>ATP + protein L-histidine = ADP + protein N-phospho-L-histidine.</text>
        <dbReference type="EC" id="2.7.13.3"/>
    </reaction>
</comment>
<dbReference type="SUPFAM" id="SSF63829">
    <property type="entry name" value="Calcium-dependent phosphotriesterase"/>
    <property type="match status" value="1"/>
</dbReference>
<evidence type="ECO:0000313" key="13">
    <source>
        <dbReference type="EMBL" id="AEE49986.1"/>
    </source>
</evidence>
<dbReference type="PROSITE" id="PS50109">
    <property type="entry name" value="HIS_KIN"/>
    <property type="match status" value="1"/>
</dbReference>
<dbReference type="InterPro" id="IPR001789">
    <property type="entry name" value="Sig_transdc_resp-reg_receiver"/>
</dbReference>
<dbReference type="SUPFAM" id="SSF47384">
    <property type="entry name" value="Homodimeric domain of signal transducing histidine kinase"/>
    <property type="match status" value="1"/>
</dbReference>
<feature type="modified residue" description="4-aspartylphosphate" evidence="9">
    <location>
        <position position="831"/>
    </location>
</feature>
<dbReference type="SUPFAM" id="SSF46689">
    <property type="entry name" value="Homeodomain-like"/>
    <property type="match status" value="1"/>
</dbReference>
<evidence type="ECO:0000256" key="7">
    <source>
        <dbReference type="ARBA" id="ARBA00023125"/>
    </source>
</evidence>
<organism evidence="13 14">
    <name type="scientific">Haliscomenobacter hydrossis (strain ATCC 27775 / DSM 1100 / LMG 10767 / O)</name>
    <dbReference type="NCBI Taxonomy" id="760192"/>
    <lineage>
        <taxon>Bacteria</taxon>
        <taxon>Pseudomonadati</taxon>
        <taxon>Bacteroidota</taxon>
        <taxon>Saprospiria</taxon>
        <taxon>Saprospirales</taxon>
        <taxon>Haliscomenobacteraceae</taxon>
        <taxon>Haliscomenobacter</taxon>
    </lineage>
</organism>
<evidence type="ECO:0000256" key="9">
    <source>
        <dbReference type="PROSITE-ProRule" id="PRU00169"/>
    </source>
</evidence>
<dbReference type="Gene3D" id="3.30.565.10">
    <property type="entry name" value="Histidine kinase-like ATPase, C-terminal domain"/>
    <property type="match status" value="1"/>
</dbReference>
<dbReference type="STRING" id="760192.Halhy_2101"/>
<dbReference type="EMBL" id="CP002691">
    <property type="protein sequence ID" value="AEE49986.1"/>
    <property type="molecule type" value="Genomic_DNA"/>
</dbReference>
<dbReference type="InterPro" id="IPR018062">
    <property type="entry name" value="HTH_AraC-typ_CS"/>
</dbReference>
<reference key="2">
    <citation type="submission" date="2011-04" db="EMBL/GenBank/DDBJ databases">
        <title>Complete sequence of chromosome of Haliscomenobacter hydrossis DSM 1100.</title>
        <authorList>
            <consortium name="US DOE Joint Genome Institute (JGI-PGF)"/>
            <person name="Lucas S."/>
            <person name="Han J."/>
            <person name="Lapidus A."/>
            <person name="Bruce D."/>
            <person name="Goodwin L."/>
            <person name="Pitluck S."/>
            <person name="Peters L."/>
            <person name="Kyrpides N."/>
            <person name="Mavromatis K."/>
            <person name="Ivanova N."/>
            <person name="Ovchinnikova G."/>
            <person name="Pagani I."/>
            <person name="Daligault H."/>
            <person name="Detter J.C."/>
            <person name="Han C."/>
            <person name="Land M."/>
            <person name="Hauser L."/>
            <person name="Markowitz V."/>
            <person name="Cheng J.-F."/>
            <person name="Hugenholtz P."/>
            <person name="Woyke T."/>
            <person name="Wu D."/>
            <person name="Verbarg S."/>
            <person name="Frueling A."/>
            <person name="Brambilla E."/>
            <person name="Klenk H.-P."/>
            <person name="Eisen J.A."/>
        </authorList>
    </citation>
    <scope>NUCLEOTIDE SEQUENCE</scope>
    <source>
        <strain>DSM 1100</strain>
    </source>
</reference>
<dbReference type="SMART" id="SM00448">
    <property type="entry name" value="REC"/>
    <property type="match status" value="1"/>
</dbReference>
<dbReference type="Pfam" id="PF00072">
    <property type="entry name" value="Response_reg"/>
    <property type="match status" value="1"/>
</dbReference>
<accession>F4KQJ7</accession>
<dbReference type="SUPFAM" id="SSF52172">
    <property type="entry name" value="CheY-like"/>
    <property type="match status" value="1"/>
</dbReference>
<dbReference type="AlphaFoldDB" id="F4KQJ7"/>
<dbReference type="eggNOG" id="COG2205">
    <property type="taxonomic scope" value="Bacteria"/>
</dbReference>
<feature type="domain" description="Histidine kinase" evidence="11">
    <location>
        <begin position="528"/>
        <end position="749"/>
    </location>
</feature>
<dbReference type="InterPro" id="IPR003594">
    <property type="entry name" value="HATPase_dom"/>
</dbReference>